<name>A0A830H5A9_9CHLO</name>
<reference evidence="2" key="1">
    <citation type="submission" date="2020-10" db="EMBL/GenBank/DDBJ databases">
        <title>Unveiling of a novel bifunctional photoreceptor, Dualchrome1, isolated from a cosmopolitan green alga.</title>
        <authorList>
            <person name="Suzuki S."/>
            <person name="Kawachi M."/>
        </authorList>
    </citation>
    <scope>NUCLEOTIDE SEQUENCE</scope>
    <source>
        <strain evidence="2">NIES 2893</strain>
    </source>
</reference>
<keyword evidence="3" id="KW-1185">Reference proteome</keyword>
<dbReference type="AlphaFoldDB" id="A0A830H5A9"/>
<dbReference type="Proteomes" id="UP000660262">
    <property type="component" value="Unassembled WGS sequence"/>
</dbReference>
<feature type="region of interest" description="Disordered" evidence="1">
    <location>
        <begin position="44"/>
        <end position="73"/>
    </location>
</feature>
<proteinExistence type="predicted"/>
<sequence>MLEDDEMEFMIWQKDLLSARGDSKPKIQHPAERYRLGHSVVFGSSKSCTAPPSPQETARKRATLTRKNSARVRAGSSISPELYAGILNDESENSKRSSVGSNVVYRFTPGPGVFRSMSPYRNLATKILKSPRGLSGRELILTPRSRAEVLSGVISKGTMGALS</sequence>
<protein>
    <submittedName>
        <fullName evidence="2">Uncharacterized protein</fullName>
    </submittedName>
</protein>
<comment type="caution">
    <text evidence="2">The sequence shown here is derived from an EMBL/GenBank/DDBJ whole genome shotgun (WGS) entry which is preliminary data.</text>
</comment>
<organism evidence="2 3">
    <name type="scientific">Pycnococcus provasolii</name>
    <dbReference type="NCBI Taxonomy" id="41880"/>
    <lineage>
        <taxon>Eukaryota</taxon>
        <taxon>Viridiplantae</taxon>
        <taxon>Chlorophyta</taxon>
        <taxon>Pseudoscourfieldiophyceae</taxon>
        <taxon>Pseudoscourfieldiales</taxon>
        <taxon>Pycnococcaceae</taxon>
        <taxon>Pycnococcus</taxon>
    </lineage>
</organism>
<accession>A0A830H5A9</accession>
<evidence type="ECO:0000313" key="3">
    <source>
        <dbReference type="Proteomes" id="UP000660262"/>
    </source>
</evidence>
<dbReference type="EMBL" id="BNJQ01000003">
    <property type="protein sequence ID" value="GHP02366.1"/>
    <property type="molecule type" value="Genomic_DNA"/>
</dbReference>
<evidence type="ECO:0000256" key="1">
    <source>
        <dbReference type="SAM" id="MobiDB-lite"/>
    </source>
</evidence>
<feature type="compositionally biased region" description="Basic residues" evidence="1">
    <location>
        <begin position="60"/>
        <end position="70"/>
    </location>
</feature>
<gene>
    <name evidence="2" type="ORF">PPROV_000112300</name>
</gene>
<evidence type="ECO:0000313" key="2">
    <source>
        <dbReference type="EMBL" id="GHP02366.1"/>
    </source>
</evidence>